<dbReference type="EMBL" id="JANJQO010000005">
    <property type="protein sequence ID" value="KAJ2984168.1"/>
    <property type="molecule type" value="Genomic_DNA"/>
</dbReference>
<name>A0ACC1P0V1_9HYPO</name>
<dbReference type="Proteomes" id="UP001143910">
    <property type="component" value="Unassembled WGS sequence"/>
</dbReference>
<organism evidence="1 2">
    <name type="scientific">Zarea fungicola</name>
    <dbReference type="NCBI Taxonomy" id="93591"/>
    <lineage>
        <taxon>Eukaryota</taxon>
        <taxon>Fungi</taxon>
        <taxon>Dikarya</taxon>
        <taxon>Ascomycota</taxon>
        <taxon>Pezizomycotina</taxon>
        <taxon>Sordariomycetes</taxon>
        <taxon>Hypocreomycetidae</taxon>
        <taxon>Hypocreales</taxon>
        <taxon>Cordycipitaceae</taxon>
        <taxon>Zarea</taxon>
    </lineage>
</organism>
<keyword evidence="2" id="KW-1185">Reference proteome</keyword>
<reference evidence="1" key="1">
    <citation type="submission" date="2022-08" db="EMBL/GenBank/DDBJ databases">
        <title>Genome Sequence of Lecanicillium fungicola.</title>
        <authorList>
            <person name="Buettner E."/>
        </authorList>
    </citation>
    <scope>NUCLEOTIDE SEQUENCE</scope>
    <source>
        <strain evidence="1">Babe33</strain>
    </source>
</reference>
<comment type="caution">
    <text evidence="1">The sequence shown here is derived from an EMBL/GenBank/DDBJ whole genome shotgun (WGS) entry which is preliminary data.</text>
</comment>
<protein>
    <submittedName>
        <fullName evidence="1">Uncharacterized protein</fullName>
    </submittedName>
</protein>
<evidence type="ECO:0000313" key="2">
    <source>
        <dbReference type="Proteomes" id="UP001143910"/>
    </source>
</evidence>
<evidence type="ECO:0000313" key="1">
    <source>
        <dbReference type="EMBL" id="KAJ2984168.1"/>
    </source>
</evidence>
<accession>A0ACC1P0V1</accession>
<gene>
    <name evidence="1" type="ORF">NQ176_g174</name>
</gene>
<proteinExistence type="predicted"/>
<sequence>MSTQGGVSDRENVALWVNQKSEVDARPGASGYDIGEAEVLVEVRFSGINPADVSHAQFGFADCVAGYDFAGYVLQSGRLHAERFKPGDRVCGFAAPLKDKLPQYGTHQLYHVARDRISIVPDDVDLDKAAALPVVLHTAADLVFNILELPWYPSNSVTFETTPLLIWGGASMVGFLAIQFAKKANCFPIFTTASAANHTALLAAGATRCFDYHDPDVTIKIKEVAKQYSSRGLMYVIAAVGAGQGGIPSMPLCEECCERPDRTSFATAIPPSGDSKQKWTLAYACRNVVHPWSPFDPIVQPNYEWHYRNIRAAEWAIANIGNGVVLPPVEIVSTVDAAREKLLSSAAGSTSFRKYVLKHPLQL</sequence>